<evidence type="ECO:0000256" key="1">
    <source>
        <dbReference type="SAM" id="MobiDB-lite"/>
    </source>
</evidence>
<accession>A0ABN0XF62</accession>
<dbReference type="PROSITE" id="PS51257">
    <property type="entry name" value="PROKAR_LIPOPROTEIN"/>
    <property type="match status" value="1"/>
</dbReference>
<evidence type="ECO:0000313" key="4">
    <source>
        <dbReference type="Proteomes" id="UP001501166"/>
    </source>
</evidence>
<feature type="signal peptide" evidence="2">
    <location>
        <begin position="1"/>
        <end position="21"/>
    </location>
</feature>
<evidence type="ECO:0000256" key="2">
    <source>
        <dbReference type="SAM" id="SignalP"/>
    </source>
</evidence>
<feature type="chain" id="PRO_5045591526" description="Carbohydrate ABC transporter substrate-binding protein" evidence="2">
    <location>
        <begin position="22"/>
        <end position="93"/>
    </location>
</feature>
<dbReference type="EMBL" id="BAAACW010000087">
    <property type="protein sequence ID" value="GAA0362611.1"/>
    <property type="molecule type" value="Genomic_DNA"/>
</dbReference>
<comment type="caution">
    <text evidence="3">The sequence shown here is derived from an EMBL/GenBank/DDBJ whole genome shotgun (WGS) entry which is preliminary data.</text>
</comment>
<proteinExistence type="predicted"/>
<name>A0ABN0XF62_9LACT</name>
<reference evidence="3 4" key="1">
    <citation type="journal article" date="2019" name="Int. J. Syst. Evol. Microbiol.">
        <title>The Global Catalogue of Microorganisms (GCM) 10K type strain sequencing project: providing services to taxonomists for standard genome sequencing and annotation.</title>
        <authorList>
            <consortium name="The Broad Institute Genomics Platform"/>
            <consortium name="The Broad Institute Genome Sequencing Center for Infectious Disease"/>
            <person name="Wu L."/>
            <person name="Ma J."/>
        </authorList>
    </citation>
    <scope>NUCLEOTIDE SEQUENCE [LARGE SCALE GENOMIC DNA]</scope>
    <source>
        <strain evidence="3 4">JCM 12662</strain>
    </source>
</reference>
<protein>
    <recommendedName>
        <fullName evidence="5">Carbohydrate ABC transporter substrate-binding protein</fullName>
    </recommendedName>
</protein>
<evidence type="ECO:0000313" key="3">
    <source>
        <dbReference type="EMBL" id="GAA0362611.1"/>
    </source>
</evidence>
<dbReference type="RefSeq" id="WP_343755078.1">
    <property type="nucleotide sequence ID" value="NZ_BAAACW010000087.1"/>
</dbReference>
<feature type="compositionally biased region" description="Acidic residues" evidence="1">
    <location>
        <begin position="28"/>
        <end position="58"/>
    </location>
</feature>
<keyword evidence="2" id="KW-0732">Signal</keyword>
<keyword evidence="4" id="KW-1185">Reference proteome</keyword>
<feature type="region of interest" description="Disordered" evidence="1">
    <location>
        <begin position="24"/>
        <end position="65"/>
    </location>
</feature>
<gene>
    <name evidence="3" type="ORF">GCM10008932_13950</name>
</gene>
<dbReference type="Proteomes" id="UP001501166">
    <property type="component" value="Unassembled WGS sequence"/>
</dbReference>
<organism evidence="3 4">
    <name type="scientific">Alkalibacterium iburiense</name>
    <dbReference type="NCBI Taxonomy" id="290589"/>
    <lineage>
        <taxon>Bacteria</taxon>
        <taxon>Bacillati</taxon>
        <taxon>Bacillota</taxon>
        <taxon>Bacilli</taxon>
        <taxon>Lactobacillales</taxon>
        <taxon>Carnobacteriaceae</taxon>
        <taxon>Alkalibacterium</taxon>
    </lineage>
</organism>
<evidence type="ECO:0008006" key="5">
    <source>
        <dbReference type="Google" id="ProtNLM"/>
    </source>
</evidence>
<sequence>MQSKWIRWGTGLLTASALFLAACGNGEETTETPDQSDDNTGEETVDETETSDDNETSDDTASGETIEITFWHAMNGPHQEAITALTEAFNGSL</sequence>